<feature type="domain" description="GFO/IDH/MocA-like oxidoreductase" evidence="4">
    <location>
        <begin position="133"/>
        <end position="250"/>
    </location>
</feature>
<dbReference type="RefSeq" id="WP_138729862.1">
    <property type="nucleotide sequence ID" value="NZ_SRMP02000004.1"/>
</dbReference>
<accession>A0ABW9JFX3</accession>
<sequence length="338" mass="37482">MGSKINVGLMAYGMSGKVFHAPFVHLHDGFNFVAVTERSKKQAVQDYPGIVSYDTIDELIADDNIDLIIINTPNYTHYEYAKKCLLAGKHILVEKPFTATVAQARELFTLAKKVGKKALVYQNRRFDSGFKITKEIIESGKLGKLTEVYFRFDRYRSEIGPKGFKEDPSFKASGLSYDLGPHLIDQAVALFGKPSSFHKVLANHRQNGKVDDYFFIHLAYPNQLNVYLTATLLAADIPPAFVVNGSLGTFSKNHGDVQESQLLKGMKPSDEGYGIEIVEDAGKLTLVTADGGRDITTLTSPQGNYGEIFELVYQAIANDQPYPITNEDIVAQLEILES</sequence>
<dbReference type="InterPro" id="IPR000683">
    <property type="entry name" value="Gfo/Idh/MocA-like_OxRdtase_N"/>
</dbReference>
<dbReference type="Pfam" id="PF22725">
    <property type="entry name" value="GFO_IDH_MocA_C3"/>
    <property type="match status" value="1"/>
</dbReference>
<dbReference type="Gene3D" id="3.40.50.720">
    <property type="entry name" value="NAD(P)-binding Rossmann-like Domain"/>
    <property type="match status" value="1"/>
</dbReference>
<keyword evidence="2" id="KW-0560">Oxidoreductase</keyword>
<dbReference type="PANTHER" id="PTHR43708:SF5">
    <property type="entry name" value="CONSERVED EXPRESSED OXIDOREDUCTASE (EUROFUNG)-RELATED"/>
    <property type="match status" value="1"/>
</dbReference>
<dbReference type="PANTHER" id="PTHR43708">
    <property type="entry name" value="CONSERVED EXPRESSED OXIDOREDUCTASE (EUROFUNG)"/>
    <property type="match status" value="1"/>
</dbReference>
<name>A0ABW9JFX3_9SPHI</name>
<organism evidence="5 6">
    <name type="scientific">Pedobacter helvus</name>
    <dbReference type="NCBI Taxonomy" id="2563444"/>
    <lineage>
        <taxon>Bacteria</taxon>
        <taxon>Pseudomonadati</taxon>
        <taxon>Bacteroidota</taxon>
        <taxon>Sphingobacteriia</taxon>
        <taxon>Sphingobacteriales</taxon>
        <taxon>Sphingobacteriaceae</taxon>
        <taxon>Pedobacter</taxon>
    </lineage>
</organism>
<dbReference type="InterPro" id="IPR036291">
    <property type="entry name" value="NAD(P)-bd_dom_sf"/>
</dbReference>
<evidence type="ECO:0000259" key="3">
    <source>
        <dbReference type="Pfam" id="PF01408"/>
    </source>
</evidence>
<dbReference type="InterPro" id="IPR055170">
    <property type="entry name" value="GFO_IDH_MocA-like_dom"/>
</dbReference>
<proteinExistence type="inferred from homology"/>
<dbReference type="Pfam" id="PF01408">
    <property type="entry name" value="GFO_IDH_MocA"/>
    <property type="match status" value="1"/>
</dbReference>
<dbReference type="Gene3D" id="3.30.360.10">
    <property type="entry name" value="Dihydrodipicolinate Reductase, domain 2"/>
    <property type="match status" value="1"/>
</dbReference>
<comment type="caution">
    <text evidence="5">The sequence shown here is derived from an EMBL/GenBank/DDBJ whole genome shotgun (WGS) entry which is preliminary data.</text>
</comment>
<evidence type="ECO:0000256" key="1">
    <source>
        <dbReference type="ARBA" id="ARBA00010928"/>
    </source>
</evidence>
<evidence type="ECO:0000313" key="6">
    <source>
        <dbReference type="Proteomes" id="UP001517367"/>
    </source>
</evidence>
<reference evidence="5 6" key="1">
    <citation type="submission" date="2024-12" db="EMBL/GenBank/DDBJ databases">
        <authorList>
            <person name="Hu S."/>
        </authorList>
    </citation>
    <scope>NUCLEOTIDE SEQUENCE [LARGE SCALE GENOMIC DNA]</scope>
    <source>
        <strain evidence="5 6">P-25</strain>
    </source>
</reference>
<keyword evidence="6" id="KW-1185">Reference proteome</keyword>
<dbReference type="InterPro" id="IPR051317">
    <property type="entry name" value="Gfo/Idh/MocA_oxidoreduct"/>
</dbReference>
<comment type="similarity">
    <text evidence="1">Belongs to the Gfo/Idh/MocA family.</text>
</comment>
<dbReference type="EMBL" id="SRMP02000004">
    <property type="protein sequence ID" value="MFN0290638.1"/>
    <property type="molecule type" value="Genomic_DNA"/>
</dbReference>
<evidence type="ECO:0000313" key="5">
    <source>
        <dbReference type="EMBL" id="MFN0290638.1"/>
    </source>
</evidence>
<dbReference type="SUPFAM" id="SSF51735">
    <property type="entry name" value="NAD(P)-binding Rossmann-fold domains"/>
    <property type="match status" value="1"/>
</dbReference>
<evidence type="ECO:0000256" key="2">
    <source>
        <dbReference type="ARBA" id="ARBA00023002"/>
    </source>
</evidence>
<dbReference type="Proteomes" id="UP001517367">
    <property type="component" value="Unassembled WGS sequence"/>
</dbReference>
<feature type="domain" description="Gfo/Idh/MocA-like oxidoreductase N-terminal" evidence="3">
    <location>
        <begin position="5"/>
        <end position="120"/>
    </location>
</feature>
<gene>
    <name evidence="5" type="ORF">E5L68_004515</name>
</gene>
<protein>
    <submittedName>
        <fullName evidence="5">Gfo/Idh/MocA family oxidoreductase</fullName>
    </submittedName>
</protein>
<evidence type="ECO:0000259" key="4">
    <source>
        <dbReference type="Pfam" id="PF22725"/>
    </source>
</evidence>